<evidence type="ECO:0000313" key="5">
    <source>
        <dbReference type="Proteomes" id="UP000031338"/>
    </source>
</evidence>
<feature type="region of interest" description="Disordered" evidence="1">
    <location>
        <begin position="673"/>
        <end position="719"/>
    </location>
</feature>
<proteinExistence type="predicted"/>
<dbReference type="SMART" id="SM00470">
    <property type="entry name" value="ParB"/>
    <property type="match status" value="1"/>
</dbReference>
<feature type="region of interest" description="Disordered" evidence="1">
    <location>
        <begin position="417"/>
        <end position="449"/>
    </location>
</feature>
<dbReference type="GO" id="GO:0005694">
    <property type="term" value="C:chromosome"/>
    <property type="evidence" value="ECO:0007669"/>
    <property type="project" value="TreeGrafter"/>
</dbReference>
<dbReference type="PANTHER" id="PTHR33375">
    <property type="entry name" value="CHROMOSOME-PARTITIONING PROTEIN PARB-RELATED"/>
    <property type="match status" value="1"/>
</dbReference>
<organism evidence="4 5">
    <name type="scientific">Novosphingobium subterraneum</name>
    <dbReference type="NCBI Taxonomy" id="48936"/>
    <lineage>
        <taxon>Bacteria</taxon>
        <taxon>Pseudomonadati</taxon>
        <taxon>Pseudomonadota</taxon>
        <taxon>Alphaproteobacteria</taxon>
        <taxon>Sphingomonadales</taxon>
        <taxon>Sphingomonadaceae</taxon>
        <taxon>Novosphingobium</taxon>
    </lineage>
</organism>
<dbReference type="SUPFAM" id="SSF109709">
    <property type="entry name" value="KorB DNA-binding domain-like"/>
    <property type="match status" value="1"/>
</dbReference>
<dbReference type="CDD" id="cd16406">
    <property type="entry name" value="ParB_N_like"/>
    <property type="match status" value="1"/>
</dbReference>
<feature type="domain" description="ParB-like N-terminal" evidence="2">
    <location>
        <begin position="28"/>
        <end position="126"/>
    </location>
</feature>
<evidence type="ECO:0000256" key="1">
    <source>
        <dbReference type="SAM" id="MobiDB-lite"/>
    </source>
</evidence>
<evidence type="ECO:0000313" key="4">
    <source>
        <dbReference type="EMBL" id="KHS49567.1"/>
    </source>
</evidence>
<dbReference type="Pfam" id="PF17762">
    <property type="entry name" value="HTH_ParB"/>
    <property type="match status" value="1"/>
</dbReference>
<dbReference type="PANTHER" id="PTHR33375:SF7">
    <property type="entry name" value="CHROMOSOME 2-PARTITIONING PROTEIN PARB-RELATED"/>
    <property type="match status" value="1"/>
</dbReference>
<dbReference type="Gene3D" id="3.90.1530.30">
    <property type="match status" value="1"/>
</dbReference>
<name>A0A0B9A2L5_9SPHN</name>
<dbReference type="InterPro" id="IPR036086">
    <property type="entry name" value="ParB/Sulfiredoxin_sf"/>
</dbReference>
<dbReference type="AlphaFoldDB" id="A0A0B9A2L5"/>
<dbReference type="Gene3D" id="1.10.10.2830">
    <property type="match status" value="1"/>
</dbReference>
<comment type="caution">
    <text evidence="4">The sequence shown here is derived from an EMBL/GenBank/DDBJ whole genome shotgun (WGS) entry which is preliminary data.</text>
</comment>
<dbReference type="InterPro" id="IPR003115">
    <property type="entry name" value="ParB_N"/>
</dbReference>
<gene>
    <name evidence="3" type="ORF">NJ75_00048</name>
    <name evidence="4" type="ORF">NJ75_00270</name>
</gene>
<sequence>MLEPDKQGEGEGICAPVMAGSRSGVTEMLIPFSKLYLSDANVRKTRNDQDDAQLSADIEARGLLQNLLVTKSKKRGQFAVIAGGRRLRAIGMIIDRGAWAADAEVECKLLEGSEETAGEASLAENFQRVGMSPAEECRAFQHFIKEGSDIAAVAKRFGLTQRFVEGRLRLANLAAPIFEALAAGDITLEIAKAYAATDQHEVQIRVFEQMRHAYNPSADAIRRMVATGSMRGNDPIALLIGEDAYVAAGGKVERDLFSDAGEDRWIDIDIAHRLASEKMEAEAERLTSETGLAWISPVAASNSWQARSEMGVSAVRLPPVPLSETARARIDEIDARIDEINAIFDEGEEQEDVDFGKLEAEYEALDAERSDLNNPVRELPEEWRGEVGRFLVLTTRGEMVLEADYYSEKRLSFETDDQGNVTATAEEPAPTSGSRASGAPARPEAIAPGSEKPISARLFDELAVQRRNILSACLLGDPGLALDFAIFALADNRSYEGKGTSIKAGRPSDPATGEVPQSAAEGILAEAEDGLDKAWQEQGSVAARFIAFRDLEDDAKAAWLAYAVALSLEAKKGYGSEYHPVHAVLGSMLDVDVAALWRPTAENFFDRVSKTSCLAALTEVGGSDLAARYAASKKADLAKTCETIFAGKAIIEQEVKEAALAWLPEAMKFSAAMPEGAQSADPDASEDGKADIDAIEGVVALPDAEEEPEGAATDTAVAA</sequence>
<dbReference type="InterPro" id="IPR041468">
    <property type="entry name" value="HTH_ParB/Spo0J"/>
</dbReference>
<dbReference type="SUPFAM" id="SSF110849">
    <property type="entry name" value="ParB/Sulfiredoxin"/>
    <property type="match status" value="1"/>
</dbReference>
<protein>
    <submittedName>
        <fullName evidence="4">ParB-like partition protein</fullName>
    </submittedName>
</protein>
<dbReference type="EMBL" id="JRVC01000001">
    <property type="protein sequence ID" value="KHS49345.1"/>
    <property type="molecule type" value="Genomic_DNA"/>
</dbReference>
<evidence type="ECO:0000313" key="3">
    <source>
        <dbReference type="EMBL" id="KHS49345.1"/>
    </source>
</evidence>
<dbReference type="GO" id="GO:0007059">
    <property type="term" value="P:chromosome segregation"/>
    <property type="evidence" value="ECO:0007669"/>
    <property type="project" value="TreeGrafter"/>
</dbReference>
<evidence type="ECO:0000259" key="2">
    <source>
        <dbReference type="SMART" id="SM00470"/>
    </source>
</evidence>
<dbReference type="STRING" id="48936.NJ75_00048"/>
<keyword evidence="5" id="KW-1185">Reference proteome</keyword>
<dbReference type="InterPro" id="IPR050336">
    <property type="entry name" value="Chromosome_partition/occlusion"/>
</dbReference>
<dbReference type="Pfam" id="PF02195">
    <property type="entry name" value="ParB_N"/>
    <property type="match status" value="1"/>
</dbReference>
<accession>A0A0B9A2L5</accession>
<reference evidence="4 5" key="1">
    <citation type="submission" date="2014-10" db="EMBL/GenBank/DDBJ databases">
        <title>Draft genome sequence of Novosphingobium subterraneum DSM 12447.</title>
        <authorList>
            <person name="Gan H.M."/>
            <person name="Gan H.Y."/>
            <person name="Savka M.A."/>
        </authorList>
    </citation>
    <scope>NUCLEOTIDE SEQUENCE [LARGE SCALE GENOMIC DNA]</scope>
    <source>
        <strain evidence="4 5">DSM 12447</strain>
    </source>
</reference>
<dbReference type="EMBL" id="JRVC01000001">
    <property type="protein sequence ID" value="KHS49567.1"/>
    <property type="molecule type" value="Genomic_DNA"/>
</dbReference>
<dbReference type="PATRIC" id="fig|48936.3.peg.278"/>
<dbReference type="Proteomes" id="UP000031338">
    <property type="component" value="Unassembled WGS sequence"/>
</dbReference>